<dbReference type="EMBL" id="SIXF01000016">
    <property type="protein sequence ID" value="TBO41063.1"/>
    <property type="molecule type" value="Genomic_DNA"/>
</dbReference>
<dbReference type="InterPro" id="IPR035089">
    <property type="entry name" value="Phage_sheath_subtilisin"/>
</dbReference>
<dbReference type="OrthoDB" id="9767864at2"/>
<proteinExistence type="inferred from homology"/>
<feature type="domain" description="Tail sheath protein C-terminal" evidence="3">
    <location>
        <begin position="482"/>
        <end position="585"/>
    </location>
</feature>
<dbReference type="PANTHER" id="PTHR35861:SF1">
    <property type="entry name" value="PHAGE TAIL SHEATH PROTEIN"/>
    <property type="match status" value="1"/>
</dbReference>
<evidence type="ECO:0000256" key="1">
    <source>
        <dbReference type="ARBA" id="ARBA00008005"/>
    </source>
</evidence>
<evidence type="ECO:0000313" key="5">
    <source>
        <dbReference type="Proteomes" id="UP000291819"/>
    </source>
</evidence>
<gene>
    <name evidence="4" type="ORF">EYS08_16155</name>
</gene>
<name>A0A4Q9HAG3_9SPHI</name>
<protein>
    <recommendedName>
        <fullName evidence="6">Phage tail sheath family protein</fullName>
    </recommendedName>
</protein>
<evidence type="ECO:0000259" key="2">
    <source>
        <dbReference type="Pfam" id="PF04984"/>
    </source>
</evidence>
<feature type="domain" description="Tail sheath protein subtilisin-like" evidence="2">
    <location>
        <begin position="349"/>
        <end position="478"/>
    </location>
</feature>
<dbReference type="Gene3D" id="3.40.50.11780">
    <property type="match status" value="2"/>
</dbReference>
<dbReference type="RefSeq" id="WP_131031002.1">
    <property type="nucleotide sequence ID" value="NZ_SIXF01000016.1"/>
</dbReference>
<dbReference type="PANTHER" id="PTHR35861">
    <property type="match status" value="1"/>
</dbReference>
<dbReference type="Proteomes" id="UP000291819">
    <property type="component" value="Unassembled WGS sequence"/>
</dbReference>
<dbReference type="InterPro" id="IPR020287">
    <property type="entry name" value="Tail_sheath_C"/>
</dbReference>
<organism evidence="4 5">
    <name type="scientific">Pedobacter kyonggii</name>
    <dbReference type="NCBI Taxonomy" id="1926871"/>
    <lineage>
        <taxon>Bacteria</taxon>
        <taxon>Pseudomonadati</taxon>
        <taxon>Bacteroidota</taxon>
        <taxon>Sphingobacteriia</taxon>
        <taxon>Sphingobacteriales</taxon>
        <taxon>Sphingobacteriaceae</taxon>
        <taxon>Pedobacter</taxon>
    </lineage>
</organism>
<accession>A0A4Q9HAG3</accession>
<dbReference type="Pfam" id="PF17482">
    <property type="entry name" value="Phage_sheath_1C"/>
    <property type="match status" value="1"/>
</dbReference>
<reference evidence="4 5" key="1">
    <citation type="submission" date="2019-02" db="EMBL/GenBank/DDBJ databases">
        <title>Pedobacter kyonggii whole genome sequence analysis.</title>
        <authorList>
            <person name="Dahal R.H."/>
        </authorList>
    </citation>
    <scope>NUCLEOTIDE SEQUENCE [LARGE SCALE GENOMIC DNA]</scope>
    <source>
        <strain evidence="4 5">K-4-11-1</strain>
    </source>
</reference>
<comment type="caution">
    <text evidence="4">The sequence shown here is derived from an EMBL/GenBank/DDBJ whole genome shotgun (WGS) entry which is preliminary data.</text>
</comment>
<dbReference type="AlphaFoldDB" id="A0A4Q9HAG3"/>
<dbReference type="Pfam" id="PF04984">
    <property type="entry name" value="Phage_sheath_1"/>
    <property type="match status" value="1"/>
</dbReference>
<sequence length="593" mass="63907">MALTYKHPGVYIEEISTIPPSIAQVETAIPGFIGYTAKREKNGVTFAINTPVRITSLLEFEVFFGGAFPEVLEVTINEPEPGKLIPKIDVTPATTVSGYILYYHVKMFYENGGGPCWVVSVGTFEVTPDITKSELKLGLQACEREDEITLLLIPEITALTSGADIKELNDAMLAQCAKLQDRFTIMDTPQAGLTTAYLVADKFRNDFVSADNLKYGATYYPQIQSGATYNRVTDENIKIAADNRGGSNLGIYKKVVNTKKAITKIIEKDAVTAIKATGIITIAGITLTGHSIAIAGFSFTFGGTGGIVIGADETITAAALSAAIAGNADLMTLVDVAANLAVVTITAKTAGNAGNAISIVYDPKGNIPRITLSAPFLKGGFDSNDFALFNQIKAALDAYTVPLYPSGIVAGIMARVDNERGVWKAPANVSLLAVDKPLVTISDEEQDYLNVDATSGKSINVIRKFAGRGTLVWGARTLAGNDNEWRYVPVRRLFIMVEESIKKATEFVVFEPNDAKTWMRVKTMCQNFLNQLWRQGALAGAKPEDAFFVNVGLGITMTALDILEGRLIIEIGMAAVRPAEFIVLKFSHLLAKS</sequence>
<evidence type="ECO:0000259" key="3">
    <source>
        <dbReference type="Pfam" id="PF17482"/>
    </source>
</evidence>
<evidence type="ECO:0008006" key="6">
    <source>
        <dbReference type="Google" id="ProtNLM"/>
    </source>
</evidence>
<dbReference type="InterPro" id="IPR052042">
    <property type="entry name" value="Tail_sheath_structural"/>
</dbReference>
<comment type="similarity">
    <text evidence="1">Belongs to the myoviridae tail sheath protein family.</text>
</comment>
<keyword evidence="5" id="KW-1185">Reference proteome</keyword>
<evidence type="ECO:0000313" key="4">
    <source>
        <dbReference type="EMBL" id="TBO41063.1"/>
    </source>
</evidence>